<proteinExistence type="predicted"/>
<reference evidence="2 3" key="1">
    <citation type="submission" date="2019-01" db="EMBL/GenBank/DDBJ databases">
        <title>Senegalimassilia sp. nov. KGMB04484 isolated human feces.</title>
        <authorList>
            <person name="Han K.-I."/>
            <person name="Kim J.-S."/>
            <person name="Lee K.C."/>
            <person name="Suh M.K."/>
            <person name="Eom M.K."/>
            <person name="Lee J.H."/>
            <person name="Park S.-H."/>
            <person name="Kang S.W."/>
            <person name="Park J.-E."/>
            <person name="Oh B.S."/>
            <person name="Yu S.Y."/>
            <person name="Choi S.-H."/>
            <person name="Lee D.H."/>
            <person name="Yoon H."/>
            <person name="Kim B.-Y."/>
            <person name="Lee J.H."/>
            <person name="Lee J.-S."/>
        </authorList>
    </citation>
    <scope>NUCLEOTIDE SEQUENCE [LARGE SCALE GENOMIC DNA]</scope>
    <source>
        <strain evidence="2 3">KGMB04484</strain>
    </source>
</reference>
<dbReference type="InterPro" id="IPR001173">
    <property type="entry name" value="Glyco_trans_2-like"/>
</dbReference>
<dbReference type="Proteomes" id="UP000293345">
    <property type="component" value="Unassembled WGS sequence"/>
</dbReference>
<gene>
    <name evidence="2" type="ORF">ET524_01295</name>
</gene>
<dbReference type="EMBL" id="SDPW01000001">
    <property type="protein sequence ID" value="RXZ53283.1"/>
    <property type="molecule type" value="Genomic_DNA"/>
</dbReference>
<dbReference type="SUPFAM" id="SSF53448">
    <property type="entry name" value="Nucleotide-diphospho-sugar transferases"/>
    <property type="match status" value="1"/>
</dbReference>
<keyword evidence="3" id="KW-1185">Reference proteome</keyword>
<evidence type="ECO:0000313" key="2">
    <source>
        <dbReference type="EMBL" id="RXZ53283.1"/>
    </source>
</evidence>
<dbReference type="InterPro" id="IPR029044">
    <property type="entry name" value="Nucleotide-diphossugar_trans"/>
</dbReference>
<dbReference type="CDD" id="cd00761">
    <property type="entry name" value="Glyco_tranf_GTA_type"/>
    <property type="match status" value="1"/>
</dbReference>
<name>A0A4Q2K0U3_9ACTN</name>
<dbReference type="PANTHER" id="PTHR22916">
    <property type="entry name" value="GLYCOSYLTRANSFERASE"/>
    <property type="match status" value="1"/>
</dbReference>
<comment type="caution">
    <text evidence="2">The sequence shown here is derived from an EMBL/GenBank/DDBJ whole genome shotgun (WGS) entry which is preliminary data.</text>
</comment>
<dbReference type="PANTHER" id="PTHR22916:SF3">
    <property type="entry name" value="UDP-GLCNAC:BETAGAL BETA-1,3-N-ACETYLGLUCOSAMINYLTRANSFERASE-LIKE PROTEIN 1"/>
    <property type="match status" value="1"/>
</dbReference>
<dbReference type="Gene3D" id="3.90.550.10">
    <property type="entry name" value="Spore Coat Polysaccharide Biosynthesis Protein SpsA, Chain A"/>
    <property type="match status" value="1"/>
</dbReference>
<dbReference type="AlphaFoldDB" id="A0A4Q2K0U3"/>
<dbReference type="OrthoDB" id="1666828at2"/>
<sequence length="375" mass="42175">MTRSPRISVIIPICNVEKFLDECLDSVSGQTFRDIEIICLNDGSKDGSSAIMHRHADADERIVCIDKQNEGYGATCNRGLDMACGEYIAIVEPDDYLRLDMFKDMLALVDALGGAIDVVKTPWLELHEWDNPSTLYTKPGGLYRALPTSKAPFVLADAPILLEGHPSIWSALYRRAFLDEQGIRFHPYPGAGWADNPFLVQTLCRARKIAYLDKMFYCYRTDLPGSTLHHATEEKIALPFVRWMDMTSEMHDMGVRDEGIWLAHTVRAFNYLDGAIIDDGWDNPVVRRMTKRMFDMIPEQHVLHCGKLSPAKKRFYFEQRGLPVPNISPLPYAKHLAAQSVHALRAMGVAYLVRRTAQFAGEKAKGIGVESAARG</sequence>
<organism evidence="2 3">
    <name type="scientific">Senegalimassilia faecalis</name>
    <dbReference type="NCBI Taxonomy" id="2509433"/>
    <lineage>
        <taxon>Bacteria</taxon>
        <taxon>Bacillati</taxon>
        <taxon>Actinomycetota</taxon>
        <taxon>Coriobacteriia</taxon>
        <taxon>Coriobacteriales</taxon>
        <taxon>Coriobacteriaceae</taxon>
        <taxon>Senegalimassilia</taxon>
    </lineage>
</organism>
<dbReference type="RefSeq" id="WP_129423013.1">
    <property type="nucleotide sequence ID" value="NZ_SDPW01000001.1"/>
</dbReference>
<dbReference type="GO" id="GO:0016758">
    <property type="term" value="F:hexosyltransferase activity"/>
    <property type="evidence" value="ECO:0007669"/>
    <property type="project" value="UniProtKB-ARBA"/>
</dbReference>
<accession>A0A4Q2K0U3</accession>
<keyword evidence="2" id="KW-0808">Transferase</keyword>
<feature type="domain" description="Glycosyltransferase 2-like" evidence="1">
    <location>
        <begin position="8"/>
        <end position="120"/>
    </location>
</feature>
<evidence type="ECO:0000259" key="1">
    <source>
        <dbReference type="Pfam" id="PF00535"/>
    </source>
</evidence>
<dbReference type="Pfam" id="PF00535">
    <property type="entry name" value="Glycos_transf_2"/>
    <property type="match status" value="1"/>
</dbReference>
<protein>
    <submittedName>
        <fullName evidence="2">Glycosyltransferase</fullName>
    </submittedName>
</protein>
<evidence type="ECO:0000313" key="3">
    <source>
        <dbReference type="Proteomes" id="UP000293345"/>
    </source>
</evidence>